<dbReference type="Proteomes" id="UP000014174">
    <property type="component" value="Unassembled WGS sequence"/>
</dbReference>
<sequence>MKKYYKFNRFKSQQKRQLINYLYYELQKSNRTKYLKV</sequence>
<organism evidence="1 2">
    <name type="scientific">Arcticibacter svalbardensis MN12-7</name>
    <dbReference type="NCBI Taxonomy" id="1150600"/>
    <lineage>
        <taxon>Bacteria</taxon>
        <taxon>Pseudomonadati</taxon>
        <taxon>Bacteroidota</taxon>
        <taxon>Sphingobacteriia</taxon>
        <taxon>Sphingobacteriales</taxon>
        <taxon>Sphingobacteriaceae</taxon>
        <taxon>Arcticibacter</taxon>
    </lineage>
</organism>
<evidence type="ECO:0000313" key="1">
    <source>
        <dbReference type="EMBL" id="EOR93814.1"/>
    </source>
</evidence>
<accession>R9GXW8</accession>
<evidence type="ECO:0000313" key="2">
    <source>
        <dbReference type="Proteomes" id="UP000014174"/>
    </source>
</evidence>
<protein>
    <submittedName>
        <fullName evidence="1">Uncharacterized protein</fullName>
    </submittedName>
</protein>
<gene>
    <name evidence="1" type="ORF">ADIARSV_3057</name>
</gene>
<proteinExistence type="predicted"/>
<reference evidence="1 2" key="1">
    <citation type="journal article" date="2013" name="Genome Announc.">
        <title>Draft Genome Sequence of Arcticibacter svalbardensis Strain MN12-7T, a Member of the Family Sphingobacteriaceae Isolated from an Arctic Soil Sample.</title>
        <authorList>
            <person name="Shivaji S."/>
            <person name="Ara S."/>
            <person name="Prasad S."/>
            <person name="Manasa B.P."/>
            <person name="Begum Z."/>
            <person name="Singh A."/>
            <person name="Kumar Pinnaka A."/>
        </authorList>
    </citation>
    <scope>NUCLEOTIDE SEQUENCE [LARGE SCALE GENOMIC DNA]</scope>
    <source>
        <strain evidence="1 2">MN12-7</strain>
    </source>
</reference>
<dbReference type="EMBL" id="AQPN01000104">
    <property type="protein sequence ID" value="EOR93814.1"/>
    <property type="molecule type" value="Genomic_DNA"/>
</dbReference>
<name>R9GXW8_9SPHI</name>
<dbReference type="AlphaFoldDB" id="R9GXW8"/>
<comment type="caution">
    <text evidence="1">The sequence shown here is derived from an EMBL/GenBank/DDBJ whole genome shotgun (WGS) entry which is preliminary data.</text>
</comment>
<keyword evidence="2" id="KW-1185">Reference proteome</keyword>
<dbReference type="STRING" id="1150600.ADIARSV_3057"/>